<dbReference type="SUPFAM" id="SSF54197">
    <property type="entry name" value="HIT-like"/>
    <property type="match status" value="1"/>
</dbReference>
<dbReference type="AlphaFoldDB" id="A0A6J6EQF3"/>
<dbReference type="PANTHER" id="PTHR23089">
    <property type="entry name" value="HISTIDINE TRIAD HIT PROTEIN"/>
    <property type="match status" value="1"/>
</dbReference>
<dbReference type="PROSITE" id="PS51084">
    <property type="entry name" value="HIT_2"/>
    <property type="match status" value="1"/>
</dbReference>
<dbReference type="CDD" id="cd01276">
    <property type="entry name" value="PKCI_related"/>
    <property type="match status" value="1"/>
</dbReference>
<reference evidence="2" key="1">
    <citation type="submission" date="2020-05" db="EMBL/GenBank/DDBJ databases">
        <authorList>
            <person name="Chiriac C."/>
            <person name="Salcher M."/>
            <person name="Ghai R."/>
            <person name="Kavagutti S V."/>
        </authorList>
    </citation>
    <scope>NUCLEOTIDE SEQUENCE</scope>
</reference>
<dbReference type="InterPro" id="IPR011146">
    <property type="entry name" value="HIT-like"/>
</dbReference>
<accession>A0A6J6EQF3</accession>
<dbReference type="Gene3D" id="3.30.428.10">
    <property type="entry name" value="HIT-like"/>
    <property type="match status" value="1"/>
</dbReference>
<dbReference type="InterPro" id="IPR036265">
    <property type="entry name" value="HIT-like_sf"/>
</dbReference>
<sequence>MIAHAPSHYPAYTKGMTSSEPSIFSKIVSREIPANIVMENDRLIAFWDIAPKAPVHLLVVPKTQEYANVAELAAGDPELLSALVGMAQELANEHANGEYRLVFNSGATAGQTVFHVHAHVLTGGLDEGSLGG</sequence>
<evidence type="ECO:0000313" key="2">
    <source>
        <dbReference type="EMBL" id="CAB4578276.1"/>
    </source>
</evidence>
<dbReference type="GO" id="GO:0003824">
    <property type="term" value="F:catalytic activity"/>
    <property type="evidence" value="ECO:0007669"/>
    <property type="project" value="InterPro"/>
</dbReference>
<dbReference type="Pfam" id="PF01230">
    <property type="entry name" value="HIT"/>
    <property type="match status" value="1"/>
</dbReference>
<dbReference type="PRINTS" id="PR00332">
    <property type="entry name" value="HISTRIAD"/>
</dbReference>
<gene>
    <name evidence="2" type="ORF">UFOPK1684_01195</name>
</gene>
<dbReference type="EMBL" id="CAEZTM010000065">
    <property type="protein sequence ID" value="CAB4578276.1"/>
    <property type="molecule type" value="Genomic_DNA"/>
</dbReference>
<proteinExistence type="predicted"/>
<dbReference type="InterPro" id="IPR001310">
    <property type="entry name" value="Histidine_triad_HIT"/>
</dbReference>
<evidence type="ECO:0000259" key="1">
    <source>
        <dbReference type="PROSITE" id="PS51084"/>
    </source>
</evidence>
<protein>
    <submittedName>
        <fullName evidence="2">Unannotated protein</fullName>
    </submittedName>
</protein>
<organism evidence="2">
    <name type="scientific">freshwater metagenome</name>
    <dbReference type="NCBI Taxonomy" id="449393"/>
    <lineage>
        <taxon>unclassified sequences</taxon>
        <taxon>metagenomes</taxon>
        <taxon>ecological metagenomes</taxon>
    </lineage>
</organism>
<name>A0A6J6EQF3_9ZZZZ</name>
<feature type="domain" description="HIT" evidence="1">
    <location>
        <begin position="23"/>
        <end position="130"/>
    </location>
</feature>